<keyword evidence="2" id="KW-1185">Reference proteome</keyword>
<protein>
    <submittedName>
        <fullName evidence="1">Uncharacterized protein</fullName>
    </submittedName>
</protein>
<proteinExistence type="predicted"/>
<sequence length="75" mass="8652">GSFQFANPYYHLNLVTEGIHWVQNGTIMMYGSVARHADYPFGVLRAMPDQTMFSQAKSVLGMVYHTRLPKQPRYE</sequence>
<accession>A0ACC1HKM9</accession>
<organism evidence="1 2">
    <name type="scientific">Spiromyces aspiralis</name>
    <dbReference type="NCBI Taxonomy" id="68401"/>
    <lineage>
        <taxon>Eukaryota</taxon>
        <taxon>Fungi</taxon>
        <taxon>Fungi incertae sedis</taxon>
        <taxon>Zoopagomycota</taxon>
        <taxon>Kickxellomycotina</taxon>
        <taxon>Kickxellomycetes</taxon>
        <taxon>Kickxellales</taxon>
        <taxon>Kickxellaceae</taxon>
        <taxon>Spiromyces</taxon>
    </lineage>
</organism>
<name>A0ACC1HKM9_9FUNG</name>
<reference evidence="1" key="1">
    <citation type="submission" date="2022-06" db="EMBL/GenBank/DDBJ databases">
        <title>Phylogenomic reconstructions and comparative analyses of Kickxellomycotina fungi.</title>
        <authorList>
            <person name="Reynolds N.K."/>
            <person name="Stajich J.E."/>
            <person name="Barry K."/>
            <person name="Grigoriev I.V."/>
            <person name="Crous P."/>
            <person name="Smith M.E."/>
        </authorList>
    </citation>
    <scope>NUCLEOTIDE SEQUENCE</scope>
    <source>
        <strain evidence="1">RSA 2271</strain>
    </source>
</reference>
<dbReference type="EMBL" id="JAMZIH010003864">
    <property type="protein sequence ID" value="KAJ1676575.1"/>
    <property type="molecule type" value="Genomic_DNA"/>
</dbReference>
<dbReference type="Proteomes" id="UP001145114">
    <property type="component" value="Unassembled WGS sequence"/>
</dbReference>
<comment type="caution">
    <text evidence="1">The sequence shown here is derived from an EMBL/GenBank/DDBJ whole genome shotgun (WGS) entry which is preliminary data.</text>
</comment>
<evidence type="ECO:0000313" key="2">
    <source>
        <dbReference type="Proteomes" id="UP001145114"/>
    </source>
</evidence>
<feature type="non-terminal residue" evidence="1">
    <location>
        <position position="1"/>
    </location>
</feature>
<gene>
    <name evidence="1" type="ORF">EV182_007922</name>
</gene>
<evidence type="ECO:0000313" key="1">
    <source>
        <dbReference type="EMBL" id="KAJ1676575.1"/>
    </source>
</evidence>
<feature type="non-terminal residue" evidence="1">
    <location>
        <position position="75"/>
    </location>
</feature>